<name>A0A0F8X4G6_9ZZZZ</name>
<dbReference type="InterPro" id="IPR007325">
    <property type="entry name" value="KFase/CYL"/>
</dbReference>
<protein>
    <recommendedName>
        <fullName evidence="2">Cyclase family protein</fullName>
    </recommendedName>
</protein>
<feature type="non-terminal residue" evidence="1">
    <location>
        <position position="177"/>
    </location>
</feature>
<dbReference type="AlphaFoldDB" id="A0A0F8X4G6"/>
<evidence type="ECO:0008006" key="2">
    <source>
        <dbReference type="Google" id="ProtNLM"/>
    </source>
</evidence>
<dbReference type="EMBL" id="LAZR01065317">
    <property type="protein sequence ID" value="KKK55800.1"/>
    <property type="molecule type" value="Genomic_DNA"/>
</dbReference>
<dbReference type="InterPro" id="IPR037175">
    <property type="entry name" value="KFase_sf"/>
</dbReference>
<comment type="caution">
    <text evidence="1">The sequence shown here is derived from an EMBL/GenBank/DDBJ whole genome shotgun (WGS) entry which is preliminary data.</text>
</comment>
<evidence type="ECO:0000313" key="1">
    <source>
        <dbReference type="EMBL" id="KKK55800.1"/>
    </source>
</evidence>
<organism evidence="1">
    <name type="scientific">marine sediment metagenome</name>
    <dbReference type="NCBI Taxonomy" id="412755"/>
    <lineage>
        <taxon>unclassified sequences</taxon>
        <taxon>metagenomes</taxon>
        <taxon>ecological metagenomes</taxon>
    </lineage>
</organism>
<sequence>MLRKTIAMAVFILALVIGTRTVLAGSFLIDLTHPIPTFKPMGADPLKPDTSQPWLDSKPIPTFGQQTVLSISQFPTSQGHFDLGLLVLSEHHGTHMDTAGHYVNNPESMEKGGIPLNKRKLAHQLGAEDLIGRVVLIDISGRVQTELGKNGGKPNPDPQITDFKDTSANVVTADDIA</sequence>
<accession>A0A0F8X4G6</accession>
<gene>
    <name evidence="1" type="ORF">LCGC14_3070920</name>
</gene>
<dbReference type="GO" id="GO:0004061">
    <property type="term" value="F:arylformamidase activity"/>
    <property type="evidence" value="ECO:0007669"/>
    <property type="project" value="InterPro"/>
</dbReference>
<dbReference type="GO" id="GO:0019441">
    <property type="term" value="P:L-tryptophan catabolic process to kynurenine"/>
    <property type="evidence" value="ECO:0007669"/>
    <property type="project" value="InterPro"/>
</dbReference>
<proteinExistence type="predicted"/>
<dbReference type="Pfam" id="PF04199">
    <property type="entry name" value="Cyclase"/>
    <property type="match status" value="1"/>
</dbReference>
<dbReference type="Gene3D" id="3.50.30.50">
    <property type="entry name" value="Putative cyclase"/>
    <property type="match status" value="1"/>
</dbReference>
<reference evidence="1" key="1">
    <citation type="journal article" date="2015" name="Nature">
        <title>Complex archaea that bridge the gap between prokaryotes and eukaryotes.</title>
        <authorList>
            <person name="Spang A."/>
            <person name="Saw J.H."/>
            <person name="Jorgensen S.L."/>
            <person name="Zaremba-Niedzwiedzka K."/>
            <person name="Martijn J."/>
            <person name="Lind A.E."/>
            <person name="van Eijk R."/>
            <person name="Schleper C."/>
            <person name="Guy L."/>
            <person name="Ettema T.J."/>
        </authorList>
    </citation>
    <scope>NUCLEOTIDE SEQUENCE</scope>
</reference>
<dbReference type="SUPFAM" id="SSF102198">
    <property type="entry name" value="Putative cyclase"/>
    <property type="match status" value="1"/>
</dbReference>